<dbReference type="Proteomes" id="UP000472264">
    <property type="component" value="Chromosome 1"/>
</dbReference>
<reference evidence="2" key="3">
    <citation type="submission" date="2025-09" db="UniProtKB">
        <authorList>
            <consortium name="Ensembl"/>
        </authorList>
    </citation>
    <scope>IDENTIFICATION</scope>
</reference>
<reference evidence="2" key="2">
    <citation type="submission" date="2025-08" db="UniProtKB">
        <authorList>
            <consortium name="Ensembl"/>
        </authorList>
    </citation>
    <scope>IDENTIFICATION</scope>
</reference>
<dbReference type="OrthoDB" id="8781657at2759"/>
<feature type="compositionally biased region" description="Polar residues" evidence="1">
    <location>
        <begin position="14"/>
        <end position="27"/>
    </location>
</feature>
<reference evidence="2" key="1">
    <citation type="submission" date="2021-04" db="EMBL/GenBank/DDBJ databases">
        <authorList>
            <consortium name="Wellcome Sanger Institute Data Sharing"/>
        </authorList>
    </citation>
    <scope>NUCLEOTIDE SEQUENCE [LARGE SCALE GENOMIC DNA]</scope>
</reference>
<keyword evidence="3" id="KW-1185">Reference proteome</keyword>
<feature type="compositionally biased region" description="Pro residues" evidence="1">
    <location>
        <begin position="343"/>
        <end position="382"/>
    </location>
</feature>
<dbReference type="InParanoid" id="A0A665URQ2"/>
<dbReference type="OMA" id="HYVEYTS"/>
<feature type="compositionally biased region" description="Low complexity" evidence="1">
    <location>
        <begin position="417"/>
        <end position="440"/>
    </location>
</feature>
<evidence type="ECO:0000313" key="3">
    <source>
        <dbReference type="Proteomes" id="UP000472264"/>
    </source>
</evidence>
<protein>
    <submittedName>
        <fullName evidence="2">Uncharacterized LOC115047428</fullName>
    </submittedName>
</protein>
<feature type="compositionally biased region" description="Pro residues" evidence="1">
    <location>
        <begin position="299"/>
        <end position="310"/>
    </location>
</feature>
<dbReference type="AlphaFoldDB" id="A0A665URQ2"/>
<evidence type="ECO:0000313" key="2">
    <source>
        <dbReference type="Ensembl" id="ENSENLP00000022051.1"/>
    </source>
</evidence>
<dbReference type="Ensembl" id="ENSENLT00000022806.1">
    <property type="protein sequence ID" value="ENSENLP00000022051.1"/>
    <property type="gene ID" value="ENSENLG00000010049.1"/>
</dbReference>
<gene>
    <name evidence="2" type="primary">wu:fc21g02</name>
</gene>
<feature type="region of interest" description="Disordered" evidence="1">
    <location>
        <begin position="14"/>
        <end position="33"/>
    </location>
</feature>
<name>A0A665URQ2_ECHNA</name>
<feature type="region of interest" description="Disordered" evidence="1">
    <location>
        <begin position="292"/>
        <end position="471"/>
    </location>
</feature>
<accession>A0A665URQ2</accession>
<evidence type="ECO:0000256" key="1">
    <source>
        <dbReference type="SAM" id="MobiDB-lite"/>
    </source>
</evidence>
<organism evidence="2 3">
    <name type="scientific">Echeneis naucrates</name>
    <name type="common">Live sharksucker</name>
    <dbReference type="NCBI Taxonomy" id="173247"/>
    <lineage>
        <taxon>Eukaryota</taxon>
        <taxon>Metazoa</taxon>
        <taxon>Chordata</taxon>
        <taxon>Craniata</taxon>
        <taxon>Vertebrata</taxon>
        <taxon>Euteleostomi</taxon>
        <taxon>Actinopterygii</taxon>
        <taxon>Neopterygii</taxon>
        <taxon>Teleostei</taxon>
        <taxon>Neoteleostei</taxon>
        <taxon>Acanthomorphata</taxon>
        <taxon>Carangaria</taxon>
        <taxon>Carangiformes</taxon>
        <taxon>Echeneidae</taxon>
        <taxon>Echeneis</taxon>
    </lineage>
</organism>
<proteinExistence type="predicted"/>
<sequence>MKAALLCLAPPSPVWSQRPGSGRQTRTARPALPARSSSRKMLWFVVTLLATALSVESYNSHERERLAHGRQLKIYLSKNAETLEFTPADDHSQTFTYWKKGQFRTRKGRVSGSGSDQRWYIDKVTYEDEGTYIQRDFWKKDISNIKVGVTPRRNYLKRVAGETLSVSLEGINQADSTLTFSGPTGNFTLVNAGARVSQDLSEYWDRVEISSTNIEIRNVNYSDEGHYYLKDRKDRLVSVTRMDLTDHHEDSGGNPLLALLLLLGIPAGICCCCRKKIFKNKASTSGTLQTLPVTVQAPPSGPVGPSPPYSAPGQPAYYHGPNPSSAPTIHPPPMAPGPGQWNGPPPSPGFNPVYPPAGPAITPPVHPPQWNGPPPGLNPYGPPDQAGYAPAPVMYSSPPPPAAGEPGKGQEVKMENLASSPADPLLAATPQAGAAASLVAPVPPSSTNPLSSSHDAHQFQIDGGNNSSNFL</sequence>